<reference evidence="2" key="1">
    <citation type="journal article" date="2023" name="Front. Plant Sci.">
        <title>Chromosomal-level genome assembly of Melastoma candidum provides insights into trichome evolution.</title>
        <authorList>
            <person name="Zhong Y."/>
            <person name="Wu W."/>
            <person name="Sun C."/>
            <person name="Zou P."/>
            <person name="Liu Y."/>
            <person name="Dai S."/>
            <person name="Zhou R."/>
        </authorList>
    </citation>
    <scope>NUCLEOTIDE SEQUENCE [LARGE SCALE GENOMIC DNA]</scope>
</reference>
<name>A0ACB9R785_9MYRT</name>
<keyword evidence="2" id="KW-1185">Reference proteome</keyword>
<sequence>MICRSTSVPGIPPKPKLSLLKQQVLSQLGRCNTLTHLESLYAFMVKKHADQDCFLMNQFISVCSHAGRVRLSVAAFERMRCPNVFVYNAMIRSLVCCGFPRDALRCFGNMLAAGVRPTSYTFSSLMKACGASNDPRSGAGVHGHVRRSGLDSNLFVQTALVDFYGRFHEVGDAKKVFDEMIERDVFAWSTLISSYTRVGDMISARCLFDQMPERNTATWNSLIDGYSRMGEVEMAESLFDSMTERDVISWTTMITCYSQNRRYGGALALFEEMTSLGIMPDEVTLATVLSACAHHGALYAGRKIHRFLLQNQVWIDVYVGSALVDMYAKCGDLSASLLVFYKLLEKNLFCWNSIIEGLAMHSQAKQALVMFGKMEKEKVQPNGVTFISVLSACSHAGLVKEGRIIFQRMMKDYSLDPEVEHYGCMVDLLSKAGLLEEALEMVNSMTTPPNSVIWGTVLTGCKIHKNLDIARIAIDALNVLEPDGGGHQALLVSMYAESNRWVEVAEIRAAMKDARAVESPGHSCIEVDGQIHQFAASDSYHPNSNHIYLLLDNLELQMRRVFYILNLSACDL</sequence>
<protein>
    <submittedName>
        <fullName evidence="1">Uncharacterized protein</fullName>
    </submittedName>
</protein>
<dbReference type="Proteomes" id="UP001057402">
    <property type="component" value="Chromosome 4"/>
</dbReference>
<proteinExistence type="predicted"/>
<organism evidence="1 2">
    <name type="scientific">Melastoma candidum</name>
    <dbReference type="NCBI Taxonomy" id="119954"/>
    <lineage>
        <taxon>Eukaryota</taxon>
        <taxon>Viridiplantae</taxon>
        <taxon>Streptophyta</taxon>
        <taxon>Embryophyta</taxon>
        <taxon>Tracheophyta</taxon>
        <taxon>Spermatophyta</taxon>
        <taxon>Magnoliopsida</taxon>
        <taxon>eudicotyledons</taxon>
        <taxon>Gunneridae</taxon>
        <taxon>Pentapetalae</taxon>
        <taxon>rosids</taxon>
        <taxon>malvids</taxon>
        <taxon>Myrtales</taxon>
        <taxon>Melastomataceae</taxon>
        <taxon>Melastomatoideae</taxon>
        <taxon>Melastomateae</taxon>
        <taxon>Melastoma</taxon>
    </lineage>
</organism>
<dbReference type="EMBL" id="CM042883">
    <property type="protein sequence ID" value="KAI4374141.1"/>
    <property type="molecule type" value="Genomic_DNA"/>
</dbReference>
<gene>
    <name evidence="1" type="ORF">MLD38_012170</name>
</gene>
<comment type="caution">
    <text evidence="1">The sequence shown here is derived from an EMBL/GenBank/DDBJ whole genome shotgun (WGS) entry which is preliminary data.</text>
</comment>
<evidence type="ECO:0000313" key="2">
    <source>
        <dbReference type="Proteomes" id="UP001057402"/>
    </source>
</evidence>
<evidence type="ECO:0000313" key="1">
    <source>
        <dbReference type="EMBL" id="KAI4374141.1"/>
    </source>
</evidence>
<accession>A0ACB9R785</accession>